<gene>
    <name evidence="1" type="ORF">PPSIR1_31563</name>
</gene>
<accession>A6GF53</accession>
<evidence type="ECO:0008006" key="3">
    <source>
        <dbReference type="Google" id="ProtNLM"/>
    </source>
</evidence>
<sequence length="289" mass="31175">MELSAWIRERGLSLELSRAQLGASKAFVTGLDADLRARPFDGLAPLDAAQSQRLLLDIAAFVVFDDYYDGEPSAIETLDWAALAAAPAVAPTAPEVARLWRALVEAFEDASEPRALEPWLETGVEFLELQARRSLAARTGGERWTELSYLLEAEVDSSVRHLIATGALLFGLDGARLARTGEGADPRLGAYVRSLGVRARLLNDLASYERERGELNQRNLVLRFAEAAGLDAARALVDAMARRCAEGLGPLRQELGAEDPLAELAERTLAVIETIYAAGAEAGGRYSGL</sequence>
<dbReference type="AlphaFoldDB" id="A6GF53"/>
<name>A6GF53_9BACT</name>
<dbReference type="CDD" id="cd00385">
    <property type="entry name" value="Isoprenoid_Biosyn_C1"/>
    <property type="match status" value="1"/>
</dbReference>
<dbReference type="Gene3D" id="1.10.600.10">
    <property type="entry name" value="Farnesyl Diphosphate Synthase"/>
    <property type="match status" value="1"/>
</dbReference>
<dbReference type="STRING" id="391625.PPSIR1_31563"/>
<proteinExistence type="predicted"/>
<keyword evidence="2" id="KW-1185">Reference proteome</keyword>
<reference evidence="1 2" key="1">
    <citation type="submission" date="2007-06" db="EMBL/GenBank/DDBJ databases">
        <authorList>
            <person name="Shimkets L."/>
            <person name="Ferriera S."/>
            <person name="Johnson J."/>
            <person name="Kravitz S."/>
            <person name="Beeson K."/>
            <person name="Sutton G."/>
            <person name="Rogers Y.-H."/>
            <person name="Friedman R."/>
            <person name="Frazier M."/>
            <person name="Venter J.C."/>
        </authorList>
    </citation>
    <scope>NUCLEOTIDE SEQUENCE [LARGE SCALE GENOMIC DNA]</scope>
    <source>
        <strain evidence="1 2">SIR-1</strain>
    </source>
</reference>
<dbReference type="SUPFAM" id="SSF48576">
    <property type="entry name" value="Terpenoid synthases"/>
    <property type="match status" value="1"/>
</dbReference>
<protein>
    <recommendedName>
        <fullName evidence="3">Terpene synthase</fullName>
    </recommendedName>
</protein>
<dbReference type="EMBL" id="ABCS01000089">
    <property type="protein sequence ID" value="EDM75512.1"/>
    <property type="molecule type" value="Genomic_DNA"/>
</dbReference>
<evidence type="ECO:0000313" key="1">
    <source>
        <dbReference type="EMBL" id="EDM75512.1"/>
    </source>
</evidence>
<organism evidence="1 2">
    <name type="scientific">Plesiocystis pacifica SIR-1</name>
    <dbReference type="NCBI Taxonomy" id="391625"/>
    <lineage>
        <taxon>Bacteria</taxon>
        <taxon>Pseudomonadati</taxon>
        <taxon>Myxococcota</taxon>
        <taxon>Polyangia</taxon>
        <taxon>Nannocystales</taxon>
        <taxon>Nannocystaceae</taxon>
        <taxon>Plesiocystis</taxon>
    </lineage>
</organism>
<dbReference type="RefSeq" id="WP_006975343.1">
    <property type="nucleotide sequence ID" value="NZ_ABCS01000089.1"/>
</dbReference>
<evidence type="ECO:0000313" key="2">
    <source>
        <dbReference type="Proteomes" id="UP000005801"/>
    </source>
</evidence>
<dbReference type="Pfam" id="PF19086">
    <property type="entry name" value="Terpene_syn_C_2"/>
    <property type="match status" value="1"/>
</dbReference>
<dbReference type="InterPro" id="IPR008949">
    <property type="entry name" value="Isoprenoid_synthase_dom_sf"/>
</dbReference>
<dbReference type="Proteomes" id="UP000005801">
    <property type="component" value="Unassembled WGS sequence"/>
</dbReference>
<comment type="caution">
    <text evidence="1">The sequence shown here is derived from an EMBL/GenBank/DDBJ whole genome shotgun (WGS) entry which is preliminary data.</text>
</comment>